<comment type="pathway">
    <text evidence="4">Carbohydrate metabolism; hexose metabolism.</text>
</comment>
<dbReference type="PANTHER" id="PTHR43725:SF47">
    <property type="entry name" value="UDP-GLUCOSE 4-EPIMERASE"/>
    <property type="match status" value="1"/>
</dbReference>
<sequence length="1127" mass="126282">MVSLRPHLQKLLESLPAPPADQKKLEELVKQTLEDAKARASSENWKSQWEYLLREEIFRLAGTEGQALNSNDVAYYDELRDKLDIVLIFTEQDACEQTFPFLVLQDLLETQTIASCSQIFSWIEDRASRLTEGMVPQKGKALILLRTLNELLRRLSKMGSTTIFCGRILTFLSGVFPLGERSGVNLRGEYGPTWEGVKYSDKEKVVSSEDEDVEMAPADESQTQDDKMQVDTKESQPAPQTAAEKREDFYNTFWSLQLYFSKPTEFANKGALEDFRASINKVIPVIKEATAKERAMMGSRNLTGPGAGLKRKREPEAEESNVTEYFFAKFLTSPELLDLEIADTHFRRQFLFQMLILLHHLLTFTKEAKEGWATLRNRSLQMDFTLEPDDARWVQEYINKVTEELRQTTPNGRQFSDTVTTILDRERNWVKWKNEICVPFDKEPWSQEVDGKKVDMFEATRQFRDELRTQPEPWKWAYGTEPLTEIWEMGYRSLYDLENPFQPGDVKDFVKQLKRYDAQIEMRKRQLAMAAERVAKAQARAAAAKAAAAPPAPAPAPTPSEKPEGKQEPELAAPKPVPAAGNSPLHPSLPPKPGSPVKPSPSQEAPKAATPAPAAPTPTPSAPAPSPFVPPPPTTDPQIKKFEEDKLRLTWLGLRTAREQHLQHFGKIGTGDLELLVNEIDNCKGDKERNLRGESVEEAVEGGGEASQKKTRRYKVISVDNHHNSKREALKRVSQLSRSELPPNPTQQEIESTEIDAYKCDLAQADQLRAVFQRYGKGGIWGVIHIAARKAVGESSEVPLDYYHNNVAASVTLLRVMDEFDCHRIVYSSSATVYGTPPTIPIPEGTRLQADSPYGRTKIMVEHILEDLCRSDQKWRALSLRYFNPAGAHPSGHIGEDPLGRPGNLLPLLAQMAIGRVKDATLKVFGNDYPTPDGTCVRDYLHVLDLAGGHVLALDGLSPNSTIFNPKSEVFFKSYNLGRGKGFSVLQIVEAMRKATGFDYRCEIVSRRRGDVPDLTADPSLAERELGFRAPQDLETMCRDLWNWQTKNPYGYEESPTVNGFNGHAKSFTNGVLANTNSRPLTNGKSAYTNGTGAIYTNGNGVYTNVMNAVHTYFNGSGNVAYMNGHV</sequence>
<feature type="region of interest" description="Disordered" evidence="11">
    <location>
        <begin position="206"/>
        <end position="243"/>
    </location>
</feature>
<dbReference type="Gene3D" id="3.90.25.10">
    <property type="entry name" value="UDP-galactose 4-epimerase, domain 1"/>
    <property type="match status" value="1"/>
</dbReference>
<evidence type="ECO:0000259" key="12">
    <source>
        <dbReference type="Pfam" id="PF01370"/>
    </source>
</evidence>
<dbReference type="VEuPathDB" id="FungiDB:CC1G_00553"/>
<evidence type="ECO:0000256" key="3">
    <source>
        <dbReference type="ARBA" id="ARBA00004947"/>
    </source>
</evidence>
<dbReference type="OMA" id="CSHIFSW"/>
<dbReference type="eggNOG" id="KOG1371">
    <property type="taxonomic scope" value="Eukaryota"/>
</dbReference>
<feature type="compositionally biased region" description="Low complexity" evidence="11">
    <location>
        <begin position="600"/>
        <end position="612"/>
    </location>
</feature>
<feature type="compositionally biased region" description="Pro residues" evidence="11">
    <location>
        <begin position="550"/>
        <end position="560"/>
    </location>
</feature>
<dbReference type="Pfam" id="PF11957">
    <property type="entry name" value="efThoc1"/>
    <property type="match status" value="1"/>
</dbReference>
<feature type="region of interest" description="Disordered" evidence="11">
    <location>
        <begin position="542"/>
        <end position="639"/>
    </location>
</feature>
<evidence type="ECO:0000256" key="7">
    <source>
        <dbReference type="ARBA" id="ARBA00023235"/>
    </source>
</evidence>
<comment type="caution">
    <text evidence="13">The sequence shown here is derived from an EMBL/GenBank/DDBJ whole genome shotgun (WGS) entry which is preliminary data.</text>
</comment>
<keyword evidence="14" id="KW-1185">Reference proteome</keyword>
<evidence type="ECO:0000313" key="13">
    <source>
        <dbReference type="EMBL" id="EAU92334.2"/>
    </source>
</evidence>
<proteinExistence type="inferred from homology"/>
<dbReference type="GO" id="GO:0005829">
    <property type="term" value="C:cytosol"/>
    <property type="evidence" value="ECO:0007669"/>
    <property type="project" value="TreeGrafter"/>
</dbReference>
<keyword evidence="5" id="KW-0520">NAD</keyword>
<evidence type="ECO:0000256" key="1">
    <source>
        <dbReference type="ARBA" id="ARBA00000083"/>
    </source>
</evidence>
<evidence type="ECO:0000313" key="14">
    <source>
        <dbReference type="Proteomes" id="UP000001861"/>
    </source>
</evidence>
<evidence type="ECO:0000256" key="9">
    <source>
        <dbReference type="ARBA" id="ARBA00037955"/>
    </source>
</evidence>
<evidence type="ECO:0000256" key="6">
    <source>
        <dbReference type="ARBA" id="ARBA00023144"/>
    </source>
</evidence>
<dbReference type="Proteomes" id="UP000001861">
    <property type="component" value="Unassembled WGS sequence"/>
</dbReference>
<dbReference type="InterPro" id="IPR036291">
    <property type="entry name" value="NAD(P)-bd_dom_sf"/>
</dbReference>
<comment type="catalytic activity">
    <reaction evidence="1">
        <text>UDP-alpha-D-glucose = UDP-alpha-D-galactose</text>
        <dbReference type="Rhea" id="RHEA:22168"/>
        <dbReference type="ChEBI" id="CHEBI:58885"/>
        <dbReference type="ChEBI" id="CHEBI:66914"/>
        <dbReference type="EC" id="5.1.3.2"/>
    </reaction>
</comment>
<evidence type="ECO:0000256" key="4">
    <source>
        <dbReference type="ARBA" id="ARBA00005028"/>
    </source>
</evidence>
<evidence type="ECO:0000256" key="10">
    <source>
        <dbReference type="ARBA" id="ARBA00038238"/>
    </source>
</evidence>
<evidence type="ECO:0000256" key="11">
    <source>
        <dbReference type="SAM" id="MobiDB-lite"/>
    </source>
</evidence>
<dbReference type="GO" id="GO:0003978">
    <property type="term" value="F:UDP-glucose 4-epimerase activity"/>
    <property type="evidence" value="ECO:0007669"/>
    <property type="project" value="UniProtKB-EC"/>
</dbReference>
<dbReference type="STRING" id="240176.A8N3C9"/>
<dbReference type="InParanoid" id="A8N3C9"/>
<dbReference type="Gene3D" id="3.40.50.720">
    <property type="entry name" value="NAD(P)-binding Rossmann-like Domain"/>
    <property type="match status" value="1"/>
</dbReference>
<comment type="similarity">
    <text evidence="9">In the N-terminal section; belongs to the NAD(P)-dependent epimerase/dehydratase family.</text>
</comment>
<name>A8N3C9_COPC7</name>
<evidence type="ECO:0000256" key="5">
    <source>
        <dbReference type="ARBA" id="ARBA00023027"/>
    </source>
</evidence>
<dbReference type="InterPro" id="IPR001509">
    <property type="entry name" value="Epimerase_deHydtase"/>
</dbReference>
<comment type="function">
    <text evidence="8">Mutarotase converts alpha-aldose to the beta-anomer. It is active on D-glucose, L-arabinose, D-xylose, D-galactose, maltose and lactose.</text>
</comment>
<dbReference type="EMBL" id="AACS02000001">
    <property type="protein sequence ID" value="EAU92334.2"/>
    <property type="molecule type" value="Genomic_DNA"/>
</dbReference>
<feature type="compositionally biased region" description="Pro residues" evidence="11">
    <location>
        <begin position="587"/>
        <end position="599"/>
    </location>
</feature>
<comment type="pathway">
    <text evidence="3">Carbohydrate metabolism; galactose metabolism.</text>
</comment>
<dbReference type="PANTHER" id="PTHR43725">
    <property type="entry name" value="UDP-GLUCOSE 4-EPIMERASE"/>
    <property type="match status" value="1"/>
</dbReference>
<dbReference type="AlphaFoldDB" id="A8N3C9"/>
<dbReference type="InterPro" id="IPR005886">
    <property type="entry name" value="UDP_G4E"/>
</dbReference>
<dbReference type="KEGG" id="cci:CC1G_00553"/>
<dbReference type="InterPro" id="IPR021861">
    <property type="entry name" value="THO_THOC1"/>
</dbReference>
<dbReference type="HOGENOM" id="CLU_284132_0_0_1"/>
<dbReference type="CDD" id="cd05247">
    <property type="entry name" value="UDP_G4E_1_SDR_e"/>
    <property type="match status" value="1"/>
</dbReference>
<comment type="cofactor">
    <cofactor evidence="2">
        <name>NAD(+)</name>
        <dbReference type="ChEBI" id="CHEBI:57540"/>
    </cofactor>
</comment>
<dbReference type="GO" id="GO:0006012">
    <property type="term" value="P:galactose metabolic process"/>
    <property type="evidence" value="ECO:0007669"/>
    <property type="project" value="UniProtKB-KW"/>
</dbReference>
<protein>
    <submittedName>
        <fullName evidence="13">UDP-glucose epimerase</fullName>
    </submittedName>
</protein>
<feature type="domain" description="NAD-dependent epimerase/dehydratase" evidence="12">
    <location>
        <begin position="712"/>
        <end position="956"/>
    </location>
</feature>
<dbReference type="RefSeq" id="XP_001829374.2">
    <property type="nucleotide sequence ID" value="XM_001829322.2"/>
</dbReference>
<dbReference type="NCBIfam" id="TIGR01179">
    <property type="entry name" value="galE"/>
    <property type="match status" value="1"/>
</dbReference>
<organism evidence="13 14">
    <name type="scientific">Coprinopsis cinerea (strain Okayama-7 / 130 / ATCC MYA-4618 / FGSC 9003)</name>
    <name type="common">Inky cap fungus</name>
    <name type="synonym">Hormographiella aspergillata</name>
    <dbReference type="NCBI Taxonomy" id="240176"/>
    <lineage>
        <taxon>Eukaryota</taxon>
        <taxon>Fungi</taxon>
        <taxon>Dikarya</taxon>
        <taxon>Basidiomycota</taxon>
        <taxon>Agaricomycotina</taxon>
        <taxon>Agaricomycetes</taxon>
        <taxon>Agaricomycetidae</taxon>
        <taxon>Agaricales</taxon>
        <taxon>Agaricineae</taxon>
        <taxon>Psathyrellaceae</taxon>
        <taxon>Coprinopsis</taxon>
    </lineage>
</organism>
<dbReference type="eggNOG" id="KOG2491">
    <property type="taxonomic scope" value="Eukaryota"/>
</dbReference>
<dbReference type="SUPFAM" id="SSF51735">
    <property type="entry name" value="NAD(P)-binding Rossmann-fold domains"/>
    <property type="match status" value="1"/>
</dbReference>
<feature type="compositionally biased region" description="Pro residues" evidence="11">
    <location>
        <begin position="613"/>
        <end position="635"/>
    </location>
</feature>
<gene>
    <name evidence="13" type="ORF">CC1G_00553</name>
</gene>
<comment type="similarity">
    <text evidence="10">In the C-terminal section; belongs to the aldose epimerase family.</text>
</comment>
<dbReference type="Pfam" id="PF01370">
    <property type="entry name" value="Epimerase"/>
    <property type="match status" value="1"/>
</dbReference>
<keyword evidence="6" id="KW-0299">Galactose metabolism</keyword>
<accession>A8N3C9</accession>
<reference evidence="13 14" key="1">
    <citation type="journal article" date="2010" name="Proc. Natl. Acad. Sci. U.S.A.">
        <title>Insights into evolution of multicellular fungi from the assembled chromosomes of the mushroom Coprinopsis cinerea (Coprinus cinereus).</title>
        <authorList>
            <person name="Stajich J.E."/>
            <person name="Wilke S.K."/>
            <person name="Ahren D."/>
            <person name="Au C.H."/>
            <person name="Birren B.W."/>
            <person name="Borodovsky M."/>
            <person name="Burns C."/>
            <person name="Canback B."/>
            <person name="Casselton L.A."/>
            <person name="Cheng C.K."/>
            <person name="Deng J."/>
            <person name="Dietrich F.S."/>
            <person name="Fargo D.C."/>
            <person name="Farman M.L."/>
            <person name="Gathman A.C."/>
            <person name="Goldberg J."/>
            <person name="Guigo R."/>
            <person name="Hoegger P.J."/>
            <person name="Hooker J.B."/>
            <person name="Huggins A."/>
            <person name="James T.Y."/>
            <person name="Kamada T."/>
            <person name="Kilaru S."/>
            <person name="Kodira C."/>
            <person name="Kues U."/>
            <person name="Kupfer D."/>
            <person name="Kwan H.S."/>
            <person name="Lomsadze A."/>
            <person name="Li W."/>
            <person name="Lilly W.W."/>
            <person name="Ma L.J."/>
            <person name="Mackey A.J."/>
            <person name="Manning G."/>
            <person name="Martin F."/>
            <person name="Muraguchi H."/>
            <person name="Natvig D.O."/>
            <person name="Palmerini H."/>
            <person name="Ramesh M.A."/>
            <person name="Rehmeyer C.J."/>
            <person name="Roe B.A."/>
            <person name="Shenoy N."/>
            <person name="Stanke M."/>
            <person name="Ter-Hovhannisyan V."/>
            <person name="Tunlid A."/>
            <person name="Velagapudi R."/>
            <person name="Vision T.J."/>
            <person name="Zeng Q."/>
            <person name="Zolan M.E."/>
            <person name="Pukkila P.J."/>
        </authorList>
    </citation>
    <scope>NUCLEOTIDE SEQUENCE [LARGE SCALE GENOMIC DNA]</scope>
    <source>
        <strain evidence="14">Okayama-7 / 130 / ATCC MYA-4618 / FGSC 9003</strain>
    </source>
</reference>
<keyword evidence="6" id="KW-0119">Carbohydrate metabolism</keyword>
<dbReference type="OrthoDB" id="9402762at2759"/>
<evidence type="ECO:0000256" key="8">
    <source>
        <dbReference type="ARBA" id="ARBA00037676"/>
    </source>
</evidence>
<feature type="compositionally biased region" description="Basic and acidic residues" evidence="11">
    <location>
        <begin position="224"/>
        <end position="234"/>
    </location>
</feature>
<evidence type="ECO:0000256" key="2">
    <source>
        <dbReference type="ARBA" id="ARBA00001911"/>
    </source>
</evidence>
<keyword evidence="7" id="KW-0413">Isomerase</keyword>
<dbReference type="GeneID" id="6005803"/>